<evidence type="ECO:0000256" key="2">
    <source>
        <dbReference type="ARBA" id="ARBA00022475"/>
    </source>
</evidence>
<evidence type="ECO:0008006" key="8">
    <source>
        <dbReference type="Google" id="ProtNLM"/>
    </source>
</evidence>
<feature type="transmembrane region" description="Helical" evidence="6">
    <location>
        <begin position="22"/>
        <end position="42"/>
    </location>
</feature>
<organism evidence="7">
    <name type="scientific">marine sediment metagenome</name>
    <dbReference type="NCBI Taxonomy" id="412755"/>
    <lineage>
        <taxon>unclassified sequences</taxon>
        <taxon>metagenomes</taxon>
        <taxon>ecological metagenomes</taxon>
    </lineage>
</organism>
<feature type="transmembrane region" description="Helical" evidence="6">
    <location>
        <begin position="222"/>
        <end position="245"/>
    </location>
</feature>
<proteinExistence type="predicted"/>
<dbReference type="GO" id="GO:0022857">
    <property type="term" value="F:transmembrane transporter activity"/>
    <property type="evidence" value="ECO:0007669"/>
    <property type="project" value="InterPro"/>
</dbReference>
<keyword evidence="4 6" id="KW-1133">Transmembrane helix</keyword>
<feature type="non-terminal residue" evidence="7">
    <location>
        <position position="1"/>
    </location>
</feature>
<keyword evidence="3 6" id="KW-0812">Transmembrane</keyword>
<name>X1QRX5_9ZZZZ</name>
<dbReference type="InterPro" id="IPR001851">
    <property type="entry name" value="ABC_transp_permease"/>
</dbReference>
<feature type="transmembrane region" description="Helical" evidence="6">
    <location>
        <begin position="97"/>
        <end position="117"/>
    </location>
</feature>
<comment type="caution">
    <text evidence="7">The sequence shown here is derived from an EMBL/GenBank/DDBJ whole genome shotgun (WGS) entry which is preliminary data.</text>
</comment>
<keyword evidence="5 6" id="KW-0472">Membrane</keyword>
<sequence length="250" mass="26846">ASLIPLCSYVFATSLMKGISPALALIILLPVGAALGFINGTIVVKTGLPSFIITLSTMMFWRGVVFILSRMAPISISKYIKPYPYFEKMLTGTIGRFPLQLIWFVGIAIILGILLHFNKFGNWIFATGSSKGAARAMGINTDMVKTTCYIIIGVLCAVVGTLQTVRLGSFFATQGIGFELKAIAAAVVGGTSLRGGVGNVLNIFLGVLIIKFIENGLILMKVPVFGVEAFIGLAIILFVIINNFIQRQMT</sequence>
<feature type="transmembrane region" description="Helical" evidence="6">
    <location>
        <begin position="183"/>
        <end position="210"/>
    </location>
</feature>
<gene>
    <name evidence="7" type="ORF">S12H4_03334</name>
</gene>
<evidence type="ECO:0000256" key="5">
    <source>
        <dbReference type="ARBA" id="ARBA00023136"/>
    </source>
</evidence>
<evidence type="ECO:0000256" key="6">
    <source>
        <dbReference type="SAM" id="Phobius"/>
    </source>
</evidence>
<reference evidence="7" key="1">
    <citation type="journal article" date="2014" name="Front. Microbiol.">
        <title>High frequency of phylogenetically diverse reductive dehalogenase-homologous genes in deep subseafloor sedimentary metagenomes.</title>
        <authorList>
            <person name="Kawai M."/>
            <person name="Futagami T."/>
            <person name="Toyoda A."/>
            <person name="Takaki Y."/>
            <person name="Nishi S."/>
            <person name="Hori S."/>
            <person name="Arai W."/>
            <person name="Tsubouchi T."/>
            <person name="Morono Y."/>
            <person name="Uchiyama I."/>
            <person name="Ito T."/>
            <person name="Fujiyama A."/>
            <person name="Inagaki F."/>
            <person name="Takami H."/>
        </authorList>
    </citation>
    <scope>NUCLEOTIDE SEQUENCE</scope>
    <source>
        <strain evidence="7">Expedition CK06-06</strain>
    </source>
</reference>
<feature type="transmembrane region" description="Helical" evidence="6">
    <location>
        <begin position="149"/>
        <end position="171"/>
    </location>
</feature>
<dbReference type="CDD" id="cd06579">
    <property type="entry name" value="TM_PBP1_transp_AraH_like"/>
    <property type="match status" value="1"/>
</dbReference>
<comment type="subcellular location">
    <subcellularLocation>
        <location evidence="1">Cell membrane</location>
        <topology evidence="1">Multi-pass membrane protein</topology>
    </subcellularLocation>
</comment>
<evidence type="ECO:0000313" key="7">
    <source>
        <dbReference type="EMBL" id="GAI70978.1"/>
    </source>
</evidence>
<accession>X1QRX5</accession>
<dbReference type="Pfam" id="PF02653">
    <property type="entry name" value="BPD_transp_2"/>
    <property type="match status" value="1"/>
</dbReference>
<dbReference type="AlphaFoldDB" id="X1QRX5"/>
<dbReference type="EMBL" id="BARW01000922">
    <property type="protein sequence ID" value="GAI70978.1"/>
    <property type="molecule type" value="Genomic_DNA"/>
</dbReference>
<keyword evidence="2" id="KW-1003">Cell membrane</keyword>
<evidence type="ECO:0000256" key="4">
    <source>
        <dbReference type="ARBA" id="ARBA00022989"/>
    </source>
</evidence>
<dbReference type="PANTHER" id="PTHR32196">
    <property type="entry name" value="ABC TRANSPORTER PERMEASE PROTEIN YPHD-RELATED-RELATED"/>
    <property type="match status" value="1"/>
</dbReference>
<dbReference type="GO" id="GO:0005886">
    <property type="term" value="C:plasma membrane"/>
    <property type="evidence" value="ECO:0007669"/>
    <property type="project" value="UniProtKB-SubCell"/>
</dbReference>
<evidence type="ECO:0000256" key="3">
    <source>
        <dbReference type="ARBA" id="ARBA00022692"/>
    </source>
</evidence>
<protein>
    <recommendedName>
        <fullName evidence="8">ABC transporter permease</fullName>
    </recommendedName>
</protein>
<evidence type="ECO:0000256" key="1">
    <source>
        <dbReference type="ARBA" id="ARBA00004651"/>
    </source>
</evidence>